<comment type="caution">
    <text evidence="2">The sequence shown here is derived from an EMBL/GenBank/DDBJ whole genome shotgun (WGS) entry which is preliminary data.</text>
</comment>
<feature type="region of interest" description="Disordered" evidence="1">
    <location>
        <begin position="1"/>
        <end position="50"/>
    </location>
</feature>
<evidence type="ECO:0000313" key="3">
    <source>
        <dbReference type="Proteomes" id="UP000828390"/>
    </source>
</evidence>
<dbReference type="EMBL" id="JAIWYP010000004">
    <property type="protein sequence ID" value="KAH3829626.1"/>
    <property type="molecule type" value="Genomic_DNA"/>
</dbReference>
<organism evidence="2 3">
    <name type="scientific">Dreissena polymorpha</name>
    <name type="common">Zebra mussel</name>
    <name type="synonym">Mytilus polymorpha</name>
    <dbReference type="NCBI Taxonomy" id="45954"/>
    <lineage>
        <taxon>Eukaryota</taxon>
        <taxon>Metazoa</taxon>
        <taxon>Spiralia</taxon>
        <taxon>Lophotrochozoa</taxon>
        <taxon>Mollusca</taxon>
        <taxon>Bivalvia</taxon>
        <taxon>Autobranchia</taxon>
        <taxon>Heteroconchia</taxon>
        <taxon>Euheterodonta</taxon>
        <taxon>Imparidentia</taxon>
        <taxon>Neoheterodontei</taxon>
        <taxon>Myida</taxon>
        <taxon>Dreissenoidea</taxon>
        <taxon>Dreissenidae</taxon>
        <taxon>Dreissena</taxon>
    </lineage>
</organism>
<evidence type="ECO:0000313" key="2">
    <source>
        <dbReference type="EMBL" id="KAH3829626.1"/>
    </source>
</evidence>
<reference evidence="2" key="2">
    <citation type="submission" date="2020-11" db="EMBL/GenBank/DDBJ databases">
        <authorList>
            <person name="McCartney M.A."/>
            <person name="Auch B."/>
            <person name="Kono T."/>
            <person name="Mallez S."/>
            <person name="Becker A."/>
            <person name="Gohl D.M."/>
            <person name="Silverstein K.A.T."/>
            <person name="Koren S."/>
            <person name="Bechman K.B."/>
            <person name="Herman A."/>
            <person name="Abrahante J.E."/>
            <person name="Garbe J."/>
        </authorList>
    </citation>
    <scope>NUCLEOTIDE SEQUENCE</scope>
    <source>
        <strain evidence="2">Duluth1</strain>
        <tissue evidence="2">Whole animal</tissue>
    </source>
</reference>
<gene>
    <name evidence="2" type="ORF">DPMN_102853</name>
</gene>
<feature type="compositionally biased region" description="Polar residues" evidence="1">
    <location>
        <begin position="1"/>
        <end position="36"/>
    </location>
</feature>
<proteinExistence type="predicted"/>
<sequence length="128" mass="14466">MHPEHSQSNSVSLRSYSDSNLSMTSVKQSDCSQFQDKNADGRRVSLGVGTTSEDGYLSEFDSTAYTPEDVFLENETQSGFRMADQSQMRHADVTLKSSHAEATSNAHQLHMEFNENFDLDQQVRFKNF</sequence>
<name>A0A9D4JZJ9_DREPO</name>
<reference evidence="2" key="1">
    <citation type="journal article" date="2019" name="bioRxiv">
        <title>The Genome of the Zebra Mussel, Dreissena polymorpha: A Resource for Invasive Species Research.</title>
        <authorList>
            <person name="McCartney M.A."/>
            <person name="Auch B."/>
            <person name="Kono T."/>
            <person name="Mallez S."/>
            <person name="Zhang Y."/>
            <person name="Obille A."/>
            <person name="Becker A."/>
            <person name="Abrahante J.E."/>
            <person name="Garbe J."/>
            <person name="Badalamenti J.P."/>
            <person name="Herman A."/>
            <person name="Mangelson H."/>
            <person name="Liachko I."/>
            <person name="Sullivan S."/>
            <person name="Sone E.D."/>
            <person name="Koren S."/>
            <person name="Silverstein K.A.T."/>
            <person name="Beckman K.B."/>
            <person name="Gohl D.M."/>
        </authorList>
    </citation>
    <scope>NUCLEOTIDE SEQUENCE</scope>
    <source>
        <strain evidence="2">Duluth1</strain>
        <tissue evidence="2">Whole animal</tissue>
    </source>
</reference>
<dbReference type="Proteomes" id="UP000828390">
    <property type="component" value="Unassembled WGS sequence"/>
</dbReference>
<dbReference type="AlphaFoldDB" id="A0A9D4JZJ9"/>
<protein>
    <submittedName>
        <fullName evidence="2">Uncharacterized protein</fullName>
    </submittedName>
</protein>
<keyword evidence="3" id="KW-1185">Reference proteome</keyword>
<accession>A0A9D4JZJ9</accession>
<evidence type="ECO:0000256" key="1">
    <source>
        <dbReference type="SAM" id="MobiDB-lite"/>
    </source>
</evidence>